<comment type="similarity">
    <text evidence="1">Belongs to the peptidase M16 family.</text>
</comment>
<protein>
    <submittedName>
        <fullName evidence="8">Insulinase family protein</fullName>
    </submittedName>
</protein>
<dbReference type="RefSeq" id="WP_215670949.1">
    <property type="nucleotide sequence ID" value="NZ_JAFJYC010000002.1"/>
</dbReference>
<keyword evidence="9" id="KW-1185">Reference proteome</keyword>
<evidence type="ECO:0000256" key="6">
    <source>
        <dbReference type="ARBA" id="ARBA00023049"/>
    </source>
</evidence>
<keyword evidence="4" id="KW-0378">Hydrolase</keyword>
<dbReference type="SUPFAM" id="SSF63411">
    <property type="entry name" value="LuxS/MPP-like metallohydrolase"/>
    <property type="match status" value="1"/>
</dbReference>
<dbReference type="Pfam" id="PF00675">
    <property type="entry name" value="Peptidase_M16"/>
    <property type="match status" value="1"/>
</dbReference>
<dbReference type="InterPro" id="IPR050626">
    <property type="entry name" value="Peptidase_M16"/>
</dbReference>
<evidence type="ECO:0000256" key="2">
    <source>
        <dbReference type="ARBA" id="ARBA00022670"/>
    </source>
</evidence>
<evidence type="ECO:0000256" key="3">
    <source>
        <dbReference type="ARBA" id="ARBA00022723"/>
    </source>
</evidence>
<evidence type="ECO:0000256" key="1">
    <source>
        <dbReference type="ARBA" id="ARBA00007261"/>
    </source>
</evidence>
<feature type="domain" description="Peptidase M16 N-terminal" evidence="7">
    <location>
        <begin position="4"/>
        <end position="119"/>
    </location>
</feature>
<evidence type="ECO:0000256" key="4">
    <source>
        <dbReference type="ARBA" id="ARBA00022801"/>
    </source>
</evidence>
<dbReference type="PANTHER" id="PTHR43690:SF18">
    <property type="entry name" value="INSULIN-DEGRADING ENZYME-RELATED"/>
    <property type="match status" value="1"/>
</dbReference>
<dbReference type="EMBL" id="JAFJYC010000002">
    <property type="protein sequence ID" value="MBT9433263.1"/>
    <property type="molecule type" value="Genomic_DNA"/>
</dbReference>
<evidence type="ECO:0000313" key="9">
    <source>
        <dbReference type="Proteomes" id="UP000811282"/>
    </source>
</evidence>
<dbReference type="InterPro" id="IPR011249">
    <property type="entry name" value="Metalloenz_LuxS/M16"/>
</dbReference>
<dbReference type="InterPro" id="IPR011765">
    <property type="entry name" value="Pept_M16_N"/>
</dbReference>
<evidence type="ECO:0000256" key="5">
    <source>
        <dbReference type="ARBA" id="ARBA00022833"/>
    </source>
</evidence>
<accession>A0ABS5YEA4</accession>
<evidence type="ECO:0000313" key="8">
    <source>
        <dbReference type="EMBL" id="MBT9433263.1"/>
    </source>
</evidence>
<evidence type="ECO:0000259" key="7">
    <source>
        <dbReference type="Pfam" id="PF00675"/>
    </source>
</evidence>
<dbReference type="Gene3D" id="3.30.830.10">
    <property type="entry name" value="Metalloenzyme, LuxS/M16 peptidase-like"/>
    <property type="match status" value="1"/>
</dbReference>
<sequence>MTSQQDWPGLAHLLEHLLFGDNRHHRGDARLMPWVEAVGGAVNASTEAASTHFFFEVPAPLLADGVQRLISMLTWPLWSDQAAMREVAVIDAEYRARRHDGDTLVEAALAWAVADGHPLHRFCAGNLSHWAAIRRNCCTPCATTISVFFTLPI</sequence>
<dbReference type="PANTHER" id="PTHR43690">
    <property type="entry name" value="NARDILYSIN"/>
    <property type="match status" value="1"/>
</dbReference>
<gene>
    <name evidence="8" type="ORF">JZM24_16150</name>
</gene>
<comment type="caution">
    <text evidence="8">The sequence shown here is derived from an EMBL/GenBank/DDBJ whole genome shotgun (WGS) entry which is preliminary data.</text>
</comment>
<reference evidence="8 9" key="1">
    <citation type="journal article" date="2021" name="Genome Biol. Evol.">
        <title>The evolution of interdependence in a four-way mealybug symbiosis.</title>
        <authorList>
            <person name="Garber A.I."/>
            <person name="Kupper M."/>
            <person name="Laetsch D.R."/>
            <person name="Weldon S.R."/>
            <person name="Ladinsky M.S."/>
            <person name="Bjorkman P.J."/>
            <person name="McCutcheon J.P."/>
        </authorList>
    </citation>
    <scope>NUCLEOTIDE SEQUENCE [LARGE SCALE GENOMIC DNA]</scope>
    <source>
        <strain evidence="8">SOD</strain>
    </source>
</reference>
<keyword evidence="6" id="KW-0482">Metalloprotease</keyword>
<keyword evidence="3" id="KW-0479">Metal-binding</keyword>
<keyword evidence="5" id="KW-0862">Zinc</keyword>
<name>A0ABS5YEA4_9GAMM</name>
<proteinExistence type="inferred from homology"/>
<keyword evidence="2" id="KW-0645">Protease</keyword>
<organism evidence="8 9">
    <name type="scientific">Candidatus Sodalis endolongispinus</name>
    <dbReference type="NCBI Taxonomy" id="2812662"/>
    <lineage>
        <taxon>Bacteria</taxon>
        <taxon>Pseudomonadati</taxon>
        <taxon>Pseudomonadota</taxon>
        <taxon>Gammaproteobacteria</taxon>
        <taxon>Enterobacterales</taxon>
        <taxon>Bruguierivoracaceae</taxon>
        <taxon>Sodalis</taxon>
    </lineage>
</organism>
<dbReference type="Proteomes" id="UP000811282">
    <property type="component" value="Unassembled WGS sequence"/>
</dbReference>